<comment type="caution">
    <text evidence="1">The sequence shown here is derived from an EMBL/GenBank/DDBJ whole genome shotgun (WGS) entry which is preliminary data.</text>
</comment>
<dbReference type="AlphaFoldDB" id="A0A844XSL7"/>
<organism evidence="1 2">
    <name type="scientific">Qipengyuania vulgaris</name>
    <dbReference type="NCBI Taxonomy" id="291985"/>
    <lineage>
        <taxon>Bacteria</taxon>
        <taxon>Pseudomonadati</taxon>
        <taxon>Pseudomonadota</taxon>
        <taxon>Alphaproteobacteria</taxon>
        <taxon>Sphingomonadales</taxon>
        <taxon>Erythrobacteraceae</taxon>
        <taxon>Qipengyuania</taxon>
    </lineage>
</organism>
<name>A0A844XSL7_9SPHN</name>
<gene>
    <name evidence="1" type="ORF">GRI69_10205</name>
</gene>
<dbReference type="EMBL" id="WTYC01000005">
    <property type="protein sequence ID" value="MXO48630.1"/>
    <property type="molecule type" value="Genomic_DNA"/>
</dbReference>
<sequence>MFVYRNCSANPVVMLSQNFSEIFERLSTGNWESIYDPDLSECEFVAGDASLAAQIVQSA</sequence>
<protein>
    <submittedName>
        <fullName evidence="1">Uncharacterized protein</fullName>
    </submittedName>
</protein>
<keyword evidence="2" id="KW-1185">Reference proteome</keyword>
<evidence type="ECO:0000313" key="1">
    <source>
        <dbReference type="EMBL" id="MXO48630.1"/>
    </source>
</evidence>
<evidence type="ECO:0000313" key="2">
    <source>
        <dbReference type="Proteomes" id="UP000448199"/>
    </source>
</evidence>
<dbReference type="Proteomes" id="UP000448199">
    <property type="component" value="Unassembled WGS sequence"/>
</dbReference>
<proteinExistence type="predicted"/>
<reference evidence="1 2" key="1">
    <citation type="submission" date="2019-12" db="EMBL/GenBank/DDBJ databases">
        <title>Genomic-based taxomic classification of the family Erythrobacteraceae.</title>
        <authorList>
            <person name="Xu L."/>
        </authorList>
    </citation>
    <scope>NUCLEOTIDE SEQUENCE [LARGE SCALE GENOMIC DNA]</scope>
    <source>
        <strain evidence="1 2">DSM 17792</strain>
    </source>
</reference>
<accession>A0A844XSL7</accession>